<protein>
    <submittedName>
        <fullName evidence="2">Sortase</fullName>
    </submittedName>
</protein>
<accession>A0A9X0MKA4</accession>
<reference evidence="2 3" key="1">
    <citation type="submission" date="2015-12" db="EMBL/GenBank/DDBJ databases">
        <title>Bacillus cereus Group isolate.</title>
        <authorList>
            <person name="Kovac J."/>
        </authorList>
    </citation>
    <scope>NUCLEOTIDE SEQUENCE [LARGE SCALE GENOMIC DNA]</scope>
    <source>
        <strain evidence="2 3">FSL K6-0073</strain>
    </source>
</reference>
<evidence type="ECO:0000313" key="2">
    <source>
        <dbReference type="EMBL" id="KXY51279.1"/>
    </source>
</evidence>
<dbReference type="RefSeq" id="WP_061662615.1">
    <property type="nucleotide sequence ID" value="NZ_LOMO01000001.1"/>
</dbReference>
<gene>
    <name evidence="2" type="ORF">AT268_32865</name>
</gene>
<dbReference type="NCBIfam" id="TIGR01076">
    <property type="entry name" value="sortase_fam"/>
    <property type="match status" value="1"/>
</dbReference>
<dbReference type="InterPro" id="IPR005754">
    <property type="entry name" value="Sortase"/>
</dbReference>
<name>A0A9X0MKA4_BACCE</name>
<proteinExistence type="predicted"/>
<dbReference type="AlphaFoldDB" id="A0A9X0MKA4"/>
<dbReference type="SUPFAM" id="SSF63817">
    <property type="entry name" value="Sortase"/>
    <property type="match status" value="1"/>
</dbReference>
<dbReference type="Gene3D" id="2.40.260.10">
    <property type="entry name" value="Sortase"/>
    <property type="match status" value="1"/>
</dbReference>
<dbReference type="Pfam" id="PF04203">
    <property type="entry name" value="Sortase"/>
    <property type="match status" value="1"/>
</dbReference>
<evidence type="ECO:0000256" key="1">
    <source>
        <dbReference type="ARBA" id="ARBA00022801"/>
    </source>
</evidence>
<sequence>MKKILRVIVNIILLVVVIVVVAGTCVRQVNQTENNQKVEILEEAIDKHQVSDEVKEDVKDILDTFKKEEYLLSDNSIGILEVPKLNYKASIGEGTNFDKVDQEIGHIKDTALPGQKGDVLLEGSTHLKFKKSILELSSLEKEDSFIIKTLNGEFCYVVLNKKVVPKKQVIMTGEENMDESMLTILIKGYPEEYLVIQAKLL</sequence>
<comment type="caution">
    <text evidence="2">The sequence shown here is derived from an EMBL/GenBank/DDBJ whole genome shotgun (WGS) entry which is preliminary data.</text>
</comment>
<dbReference type="GO" id="GO:0016787">
    <property type="term" value="F:hydrolase activity"/>
    <property type="evidence" value="ECO:0007669"/>
    <property type="project" value="UniProtKB-KW"/>
</dbReference>
<dbReference type="Proteomes" id="UP000075476">
    <property type="component" value="Unassembled WGS sequence"/>
</dbReference>
<keyword evidence="1" id="KW-0378">Hydrolase</keyword>
<dbReference type="InterPro" id="IPR023365">
    <property type="entry name" value="Sortase_dom-sf"/>
</dbReference>
<evidence type="ECO:0000313" key="3">
    <source>
        <dbReference type="Proteomes" id="UP000075476"/>
    </source>
</evidence>
<organism evidence="2 3">
    <name type="scientific">Bacillus cereus</name>
    <dbReference type="NCBI Taxonomy" id="1396"/>
    <lineage>
        <taxon>Bacteria</taxon>
        <taxon>Bacillati</taxon>
        <taxon>Bacillota</taxon>
        <taxon>Bacilli</taxon>
        <taxon>Bacillales</taxon>
        <taxon>Bacillaceae</taxon>
        <taxon>Bacillus</taxon>
        <taxon>Bacillus cereus group</taxon>
    </lineage>
</organism>
<dbReference type="EMBL" id="LOMO01000001">
    <property type="protein sequence ID" value="KXY51279.1"/>
    <property type="molecule type" value="Genomic_DNA"/>
</dbReference>